<dbReference type="Pfam" id="PF03033">
    <property type="entry name" value="Glyco_transf_28"/>
    <property type="match status" value="1"/>
</dbReference>
<reference evidence="4 5" key="1">
    <citation type="submission" date="2020-04" db="EMBL/GenBank/DDBJ databases">
        <title>Perkinsus olseni comparative genomics.</title>
        <authorList>
            <person name="Bogema D.R."/>
        </authorList>
    </citation>
    <scope>NUCLEOTIDE SEQUENCE [LARGE SCALE GENOMIC DNA]</scope>
    <source>
        <strain evidence="4 5">ATCC PRA-207</strain>
    </source>
</reference>
<dbReference type="AlphaFoldDB" id="A0A7J6R3T1"/>
<feature type="domain" description="Erythromycin biosynthesis protein CIII-like C-terminal" evidence="3">
    <location>
        <begin position="331"/>
        <end position="416"/>
    </location>
</feature>
<dbReference type="PANTHER" id="PTHR48050">
    <property type="entry name" value="STEROL 3-BETA-GLUCOSYLTRANSFERASE"/>
    <property type="match status" value="1"/>
</dbReference>
<dbReference type="Proteomes" id="UP000553632">
    <property type="component" value="Unassembled WGS sequence"/>
</dbReference>
<dbReference type="SUPFAM" id="SSF53756">
    <property type="entry name" value="UDP-Glycosyltransferase/glycogen phosphorylase"/>
    <property type="match status" value="1"/>
</dbReference>
<protein>
    <recommendedName>
        <fullName evidence="6">Sterol 3-beta-glucosyltransferase</fullName>
    </recommendedName>
</protein>
<evidence type="ECO:0000259" key="3">
    <source>
        <dbReference type="Pfam" id="PF06722"/>
    </source>
</evidence>
<keyword evidence="5" id="KW-1185">Reference proteome</keyword>
<feature type="non-terminal residue" evidence="4">
    <location>
        <position position="1"/>
    </location>
</feature>
<dbReference type="InterPro" id="IPR004276">
    <property type="entry name" value="GlycoTrans_28_N"/>
</dbReference>
<evidence type="ECO:0000313" key="5">
    <source>
        <dbReference type="Proteomes" id="UP000553632"/>
    </source>
</evidence>
<dbReference type="GO" id="GO:0035251">
    <property type="term" value="F:UDP-glucosyltransferase activity"/>
    <property type="evidence" value="ECO:0007669"/>
    <property type="project" value="UniProtKB-ARBA"/>
</dbReference>
<evidence type="ECO:0008006" key="6">
    <source>
        <dbReference type="Google" id="ProtNLM"/>
    </source>
</evidence>
<feature type="transmembrane region" description="Helical" evidence="1">
    <location>
        <begin position="547"/>
        <end position="573"/>
    </location>
</feature>
<gene>
    <name evidence="4" type="ORF">FOZ63_026335</name>
</gene>
<dbReference type="GO" id="GO:0005975">
    <property type="term" value="P:carbohydrate metabolic process"/>
    <property type="evidence" value="ECO:0007669"/>
    <property type="project" value="InterPro"/>
</dbReference>
<evidence type="ECO:0000256" key="1">
    <source>
        <dbReference type="SAM" id="Phobius"/>
    </source>
</evidence>
<keyword evidence="1" id="KW-0812">Transmembrane</keyword>
<dbReference type="PANTHER" id="PTHR48050:SF13">
    <property type="entry name" value="STEROL 3-BETA-GLUCOSYLTRANSFERASE UGT80A2"/>
    <property type="match status" value="1"/>
</dbReference>
<dbReference type="InterPro" id="IPR010610">
    <property type="entry name" value="EryCIII-like_C"/>
</dbReference>
<name>A0A7J6R3T1_PEROL</name>
<dbReference type="InterPro" id="IPR050426">
    <property type="entry name" value="Glycosyltransferase_28"/>
</dbReference>
<dbReference type="EMBL" id="JABANO010028800">
    <property type="protein sequence ID" value="KAF4714596.1"/>
    <property type="molecule type" value="Genomic_DNA"/>
</dbReference>
<keyword evidence="1" id="KW-1133">Transmembrane helix</keyword>
<evidence type="ECO:0000259" key="2">
    <source>
        <dbReference type="Pfam" id="PF03033"/>
    </source>
</evidence>
<dbReference type="Gene3D" id="3.40.50.2000">
    <property type="entry name" value="Glycogen Phosphorylase B"/>
    <property type="match status" value="2"/>
</dbReference>
<dbReference type="Pfam" id="PF06722">
    <property type="entry name" value="EryCIII-like_C"/>
    <property type="match status" value="1"/>
</dbReference>
<comment type="caution">
    <text evidence="4">The sequence shown here is derived from an EMBL/GenBank/DDBJ whole genome shotgun (WGS) entry which is preliminary data.</text>
</comment>
<dbReference type="OMA" id="WESNDIG"/>
<organism evidence="4 5">
    <name type="scientific">Perkinsus olseni</name>
    <name type="common">Perkinsus atlanticus</name>
    <dbReference type="NCBI Taxonomy" id="32597"/>
    <lineage>
        <taxon>Eukaryota</taxon>
        <taxon>Sar</taxon>
        <taxon>Alveolata</taxon>
        <taxon>Perkinsozoa</taxon>
        <taxon>Perkinsea</taxon>
        <taxon>Perkinsida</taxon>
        <taxon>Perkinsidae</taxon>
        <taxon>Perkinsus</taxon>
    </lineage>
</organism>
<evidence type="ECO:0000313" key="4">
    <source>
        <dbReference type="EMBL" id="KAF4714596.1"/>
    </source>
</evidence>
<keyword evidence="1" id="KW-0472">Membrane</keyword>
<sequence>VIETRMHRLQVVVNGIVRCRPDLVPIMFPRPEGNNVPRMNITLIDVGSRGDVEPYIAISKELNAMGHHCRICTHDKFRDIVEKEGVEFFPMALDAPGHWQPEVLMRYAAESPSWSPGFLISPHDMSFVLHHTTEMMQSVRELFFSPGWESNDIGAWAAVRSEAGRVPFSYCFSPSLFPKPPDWGPNIEITGVCSKGCEENTSYVPPRNLAKFLSSGPKPFYIGFGSISGDLSYIYKPILQAIREMPDLRVVLQKGWCTLSDLTAQDFTEIPNFRERVFLIATPPELCPKCHTNDSSYTHNGLFCDACSGSSSVEDAKGTWEYDILKALGEDNIAFLSGIPHDYLFPKCCAVMHHGGAGTTAMGLDFGLPTSVISFFGDQWIWGGLVQLHGAGKFLRRDRVTAQSVKECLEFSVTAGAKVAARRFQDSFRAERKRGMGAHEGALGFQRQLPLELVTCELCRVMGRWEEDDISYRPRAAEYHDTVRDVGLCPVCAVALSESQGVLVAPLRTADWGRTRGGILYVHFVRGLKAATRLFKRMVQGGQTGGIGGFLIGVVAGILEFVVFIVCAPFVFVRDSWRVATQLAQGSPDGRQLGGRDTETADAELLKRLVLVDDQNYGGVRAVAASSIGADDRVLDEEEVAFLTERIQRALSELEENRARVRTMAEAACQLFERRGVGIELTAKSAYKEPLLNPNDRAIASADSDRNMKTPLRGA</sequence>
<feature type="domain" description="Glycosyltransferase family 28 N-terminal" evidence="2">
    <location>
        <begin position="41"/>
        <end position="94"/>
    </location>
</feature>
<accession>A0A7J6R3T1</accession>
<proteinExistence type="predicted"/>